<dbReference type="Pfam" id="PF01047">
    <property type="entry name" value="MarR"/>
    <property type="match status" value="1"/>
</dbReference>
<comment type="caution">
    <text evidence="5">The sequence shown here is derived from an EMBL/GenBank/DDBJ whole genome shotgun (WGS) entry which is preliminary data.</text>
</comment>
<keyword evidence="2" id="KW-0238">DNA-binding</keyword>
<dbReference type="PANTHER" id="PTHR42756">
    <property type="entry name" value="TRANSCRIPTIONAL REGULATOR, MARR"/>
    <property type="match status" value="1"/>
</dbReference>
<evidence type="ECO:0000313" key="6">
    <source>
        <dbReference type="Proteomes" id="UP000263833"/>
    </source>
</evidence>
<dbReference type="InterPro" id="IPR036388">
    <property type="entry name" value="WH-like_DNA-bd_sf"/>
</dbReference>
<evidence type="ECO:0000313" key="5">
    <source>
        <dbReference type="EMBL" id="RDV06763.1"/>
    </source>
</evidence>
<evidence type="ECO:0000256" key="3">
    <source>
        <dbReference type="ARBA" id="ARBA00023163"/>
    </source>
</evidence>
<dbReference type="InterPro" id="IPR000835">
    <property type="entry name" value="HTH_MarR-typ"/>
</dbReference>
<dbReference type="Proteomes" id="UP000263833">
    <property type="component" value="Unassembled WGS sequence"/>
</dbReference>
<reference evidence="6" key="1">
    <citation type="submission" date="2018-08" db="EMBL/GenBank/DDBJ databases">
        <authorList>
            <person name="Kim S.-J."/>
            <person name="Jung G.-Y."/>
        </authorList>
    </citation>
    <scope>NUCLEOTIDE SEQUENCE [LARGE SCALE GENOMIC DNA]</scope>
    <source>
        <strain evidence="6">GY_G</strain>
    </source>
</reference>
<proteinExistence type="predicted"/>
<keyword evidence="6" id="KW-1185">Reference proteome</keyword>
<keyword evidence="3" id="KW-0804">Transcription</keyword>
<feature type="domain" description="HTH marR-type" evidence="4">
    <location>
        <begin position="2"/>
        <end position="134"/>
    </location>
</feature>
<dbReference type="InterPro" id="IPR036390">
    <property type="entry name" value="WH_DNA-bd_sf"/>
</dbReference>
<organism evidence="5 6">
    <name type="scientific">Sphingorhabdus pulchriflava</name>
    <dbReference type="NCBI Taxonomy" id="2292257"/>
    <lineage>
        <taxon>Bacteria</taxon>
        <taxon>Pseudomonadati</taxon>
        <taxon>Pseudomonadota</taxon>
        <taxon>Alphaproteobacteria</taxon>
        <taxon>Sphingomonadales</taxon>
        <taxon>Sphingomonadaceae</taxon>
        <taxon>Sphingorhabdus</taxon>
    </lineage>
</organism>
<dbReference type="GO" id="GO:0003677">
    <property type="term" value="F:DNA binding"/>
    <property type="evidence" value="ECO:0007669"/>
    <property type="project" value="UniProtKB-KW"/>
</dbReference>
<name>A0A371BH81_9SPHN</name>
<accession>A0A371BH81</accession>
<dbReference type="Gene3D" id="1.10.10.10">
    <property type="entry name" value="Winged helix-like DNA-binding domain superfamily/Winged helix DNA-binding domain"/>
    <property type="match status" value="1"/>
</dbReference>
<dbReference type="OrthoDB" id="582199at2"/>
<evidence type="ECO:0000259" key="4">
    <source>
        <dbReference type="PROSITE" id="PS50995"/>
    </source>
</evidence>
<dbReference type="AlphaFoldDB" id="A0A371BH81"/>
<dbReference type="GO" id="GO:0003700">
    <property type="term" value="F:DNA-binding transcription factor activity"/>
    <property type="evidence" value="ECO:0007669"/>
    <property type="project" value="InterPro"/>
</dbReference>
<dbReference type="SUPFAM" id="SSF46785">
    <property type="entry name" value="Winged helix' DNA-binding domain"/>
    <property type="match status" value="1"/>
</dbReference>
<dbReference type="PROSITE" id="PS50995">
    <property type="entry name" value="HTH_MARR_2"/>
    <property type="match status" value="1"/>
</dbReference>
<protein>
    <submittedName>
        <fullName evidence="5">MarR family transcriptional regulator</fullName>
    </submittedName>
</protein>
<dbReference type="PANTHER" id="PTHR42756:SF1">
    <property type="entry name" value="TRANSCRIPTIONAL REPRESSOR OF EMRAB OPERON"/>
    <property type="match status" value="1"/>
</dbReference>
<dbReference type="PRINTS" id="PR00598">
    <property type="entry name" value="HTHMARR"/>
</dbReference>
<evidence type="ECO:0000256" key="2">
    <source>
        <dbReference type="ARBA" id="ARBA00023125"/>
    </source>
</evidence>
<dbReference type="RefSeq" id="WP_115548309.1">
    <property type="nucleotide sequence ID" value="NZ_QRGP01000001.1"/>
</dbReference>
<gene>
    <name evidence="5" type="ORF">DXH95_04995</name>
</gene>
<dbReference type="SMART" id="SM00347">
    <property type="entry name" value="HTH_MARR"/>
    <property type="match status" value="1"/>
</dbReference>
<sequence>MSEDLGFLIGDTARLMRRAFDERVRTKGITRPQWRVLGLLNRFGGSTQVALAEMMDVEPITLGRMIDRMQDSGLVERRADPSDRRAWRIYLTPSGESRLEDLKPLATELFADAVSGLNEAQQADLEAMLDTIRLNLTRKAPEAANG</sequence>
<keyword evidence="1" id="KW-0805">Transcription regulation</keyword>
<dbReference type="EMBL" id="QRGP01000001">
    <property type="protein sequence ID" value="RDV06763.1"/>
    <property type="molecule type" value="Genomic_DNA"/>
</dbReference>
<evidence type="ECO:0000256" key="1">
    <source>
        <dbReference type="ARBA" id="ARBA00023015"/>
    </source>
</evidence>